<organism evidence="1 2">
    <name type="scientific">Salmonella enteritidis (strain 2009K0958)</name>
    <dbReference type="NCBI Taxonomy" id="1192586"/>
    <lineage>
        <taxon>Bacteria</taxon>
        <taxon>Pseudomonadati</taxon>
        <taxon>Pseudomonadota</taxon>
        <taxon>Gammaproteobacteria</taxon>
        <taxon>Enterobacterales</taxon>
        <taxon>Enterobacteriaceae</taxon>
        <taxon>Salmonella</taxon>
    </lineage>
</organism>
<reference evidence="1 2" key="1">
    <citation type="submission" date="2013-04" db="EMBL/GenBank/DDBJ databases">
        <authorList>
            <person name="McClelland M."/>
            <person name="Porwollik S."/>
            <person name="Desai P."/>
            <person name="Cheng P."/>
            <person name="Wollam A."/>
            <person name="Pepin K."/>
            <person name="Palsikar V.B."/>
            <person name="Fulton L."/>
            <person name="Fulton R."/>
            <person name="Delehaunty K."/>
            <person name="Fronick C."/>
            <person name="Godfrey J."/>
            <person name="Waligorski J."/>
            <person name="Appelbaum E."/>
            <person name="Tomlinson C."/>
            <person name="Warren W."/>
            <person name="Sodergren E."/>
            <person name="Weinstock G."/>
            <person name="Wilson R.K."/>
        </authorList>
    </citation>
    <scope>NUCLEOTIDE SEQUENCE [LARGE SCALE GENOMIC DNA]</scope>
    <source>
        <strain evidence="1 2">2009K0958</strain>
    </source>
</reference>
<dbReference type="EMBL" id="ATFT01000125">
    <property type="protein sequence ID" value="EPI64072.1"/>
    <property type="molecule type" value="Genomic_DNA"/>
</dbReference>
<gene>
    <name evidence="1" type="ORF">A673_04484</name>
</gene>
<evidence type="ECO:0000313" key="1">
    <source>
        <dbReference type="EMBL" id="EPI64072.1"/>
    </source>
</evidence>
<evidence type="ECO:0000313" key="2">
    <source>
        <dbReference type="Proteomes" id="UP000014535"/>
    </source>
</evidence>
<sequence length="44" mass="5195">MLSPHLLDTNPVADLVRCRTSPILTTQRRRYLDGCEYMQVQEHH</sequence>
<dbReference type="AlphaFoldDB" id="A0A656IF03"/>
<proteinExistence type="predicted"/>
<comment type="caution">
    <text evidence="1">The sequence shown here is derived from an EMBL/GenBank/DDBJ whole genome shotgun (WGS) entry which is preliminary data.</text>
</comment>
<accession>A0A656IF03</accession>
<dbReference type="Proteomes" id="UP000014535">
    <property type="component" value="Unassembled WGS sequence"/>
</dbReference>
<name>A0A656IF03_SALE2</name>
<protein>
    <submittedName>
        <fullName evidence="1">Uncharacterized protein</fullName>
    </submittedName>
</protein>